<protein>
    <submittedName>
        <fullName evidence="1">Uncharacterized protein</fullName>
    </submittedName>
</protein>
<proteinExistence type="predicted"/>
<reference evidence="1" key="1">
    <citation type="submission" date="2023-05" db="EMBL/GenBank/DDBJ databases">
        <title>Nepenthes gracilis genome sequencing.</title>
        <authorList>
            <person name="Fukushima K."/>
        </authorList>
    </citation>
    <scope>NUCLEOTIDE SEQUENCE</scope>
    <source>
        <strain evidence="1">SING2019-196</strain>
    </source>
</reference>
<dbReference type="AlphaFoldDB" id="A0AAD3SJG2"/>
<organism evidence="1 2">
    <name type="scientific">Nepenthes gracilis</name>
    <name type="common">Slender pitcher plant</name>
    <dbReference type="NCBI Taxonomy" id="150966"/>
    <lineage>
        <taxon>Eukaryota</taxon>
        <taxon>Viridiplantae</taxon>
        <taxon>Streptophyta</taxon>
        <taxon>Embryophyta</taxon>
        <taxon>Tracheophyta</taxon>
        <taxon>Spermatophyta</taxon>
        <taxon>Magnoliopsida</taxon>
        <taxon>eudicotyledons</taxon>
        <taxon>Gunneridae</taxon>
        <taxon>Pentapetalae</taxon>
        <taxon>Caryophyllales</taxon>
        <taxon>Nepenthaceae</taxon>
        <taxon>Nepenthes</taxon>
    </lineage>
</organism>
<dbReference type="Proteomes" id="UP001279734">
    <property type="component" value="Unassembled WGS sequence"/>
</dbReference>
<dbReference type="EMBL" id="BSYO01000011">
    <property type="protein sequence ID" value="GMH11809.1"/>
    <property type="molecule type" value="Genomic_DNA"/>
</dbReference>
<dbReference type="SUPFAM" id="SSF52058">
    <property type="entry name" value="L domain-like"/>
    <property type="match status" value="1"/>
</dbReference>
<accession>A0AAD3SJG2</accession>
<evidence type="ECO:0000313" key="2">
    <source>
        <dbReference type="Proteomes" id="UP001279734"/>
    </source>
</evidence>
<dbReference type="InterPro" id="IPR032675">
    <property type="entry name" value="LRR_dom_sf"/>
</dbReference>
<gene>
    <name evidence="1" type="ORF">Nepgr_013650</name>
</gene>
<dbReference type="Gene3D" id="3.80.10.10">
    <property type="entry name" value="Ribonuclease Inhibitor"/>
    <property type="match status" value="1"/>
</dbReference>
<comment type="caution">
    <text evidence="1">The sequence shown here is derived from an EMBL/GenBank/DDBJ whole genome shotgun (WGS) entry which is preliminary data.</text>
</comment>
<keyword evidence="2" id="KW-1185">Reference proteome</keyword>
<sequence length="105" mass="11718">MIRIPSSLAELPKLPEVSLVDNGIEGGIPGFKANDLRLLNLSYNLLDGHIPLSLGHFNSTSSLGKQYRVYEQRSLVIRGLMCSYAGQNPIKARFPKFNRPFQAFL</sequence>
<name>A0AAD3SJG2_NEPGR</name>
<evidence type="ECO:0000313" key="1">
    <source>
        <dbReference type="EMBL" id="GMH11809.1"/>
    </source>
</evidence>